<protein>
    <submittedName>
        <fullName evidence="2">DNA helicase IV</fullName>
    </submittedName>
</protein>
<feature type="coiled-coil region" evidence="1">
    <location>
        <begin position="19"/>
        <end position="46"/>
    </location>
</feature>
<sequence length="725" mass="77500">MTATEPSALPGTGPVDPDLQAERDRLAAAHAALRRMREQVESTELQIGDVVNDKVANAALRRGRARRLAALADVPGAPLFFGRLDFEPGTVFLDDPDGAAPDPGAGPDRVHIGRRHVHDAEGRPLVLDWRAPLSAAYYRASPGDRMGVRLRRRYGFTTTAPERGGEPETVLTAFEDEVLTEPGGAAAGGLLAAEIERPRTGPMRDIVATIQPEQDSLVRAPLGTTLCVQGAPGTGKTAVGLHRVAFLLYTERERLSRSGVAVVGPNRSFLSYIRGVLPALGEVDVSRTTVTEMLTAGLPERSRPAEGWIRRTEEPAAARVKGDARMAEVIRRDLWSHLREPQEAVVVRRGSRRLRLWPEDLRPLLDELAGRGVAYGSGRELLSHRIAHAVLSLLEAEGEVCDDRTHQQVRRDPAVRRAVTELWPKADPLKLVLGLLTDPERLARAADGLLTPQEQEAVLLPGRPRGPRSARWSAEDLVLVDEAASLIERPAGLGHVVVDEAQDLSPMQCRAVGRRCVSGSLTVLGDIAQGTGPSAVRDWSALLEHLGKPDGQLSVLTRGYRVPAQILDFAARLLPRIAPGLAAPVAVRRAPGSLRVTPAPEGGLADAVAEACRDALRGEGSVGLVAADSQLPALCEALADRGLEAPLLEEGTGPDAGRLMAVPAGLAKGLEFDTVVAVEPAAVAEAEERGLHRLYVVLTRAVGCLYVVHERPLPEALAEPVPVSG</sequence>
<keyword evidence="2" id="KW-0378">Hydrolase</keyword>
<keyword evidence="2" id="KW-0067">ATP-binding</keyword>
<dbReference type="Proteomes" id="UP000536604">
    <property type="component" value="Unassembled WGS sequence"/>
</dbReference>
<evidence type="ECO:0000256" key="1">
    <source>
        <dbReference type="SAM" id="Coils"/>
    </source>
</evidence>
<organism evidence="2 3">
    <name type="scientific">Nocardiopsis algeriensis</name>
    <dbReference type="NCBI Taxonomy" id="1478215"/>
    <lineage>
        <taxon>Bacteria</taxon>
        <taxon>Bacillati</taxon>
        <taxon>Actinomycetota</taxon>
        <taxon>Actinomycetes</taxon>
        <taxon>Streptosporangiales</taxon>
        <taxon>Nocardiopsidaceae</taxon>
        <taxon>Nocardiopsis</taxon>
    </lineage>
</organism>
<dbReference type="InterPro" id="IPR027417">
    <property type="entry name" value="P-loop_NTPase"/>
</dbReference>
<dbReference type="RefSeq" id="WP_184285634.1">
    <property type="nucleotide sequence ID" value="NZ_JACHJO010000001.1"/>
</dbReference>
<dbReference type="SUPFAM" id="SSF52540">
    <property type="entry name" value="P-loop containing nucleoside triphosphate hydrolases"/>
    <property type="match status" value="1"/>
</dbReference>
<dbReference type="PANTHER" id="PTHR11070">
    <property type="entry name" value="UVRD / RECB / PCRA DNA HELICASE FAMILY MEMBER"/>
    <property type="match status" value="1"/>
</dbReference>
<dbReference type="GO" id="GO:0043138">
    <property type="term" value="F:3'-5' DNA helicase activity"/>
    <property type="evidence" value="ECO:0007669"/>
    <property type="project" value="TreeGrafter"/>
</dbReference>
<dbReference type="GO" id="GO:0000725">
    <property type="term" value="P:recombinational repair"/>
    <property type="evidence" value="ECO:0007669"/>
    <property type="project" value="TreeGrafter"/>
</dbReference>
<dbReference type="GO" id="GO:0005524">
    <property type="term" value="F:ATP binding"/>
    <property type="evidence" value="ECO:0007669"/>
    <property type="project" value="InterPro"/>
</dbReference>
<keyword evidence="1" id="KW-0175">Coiled coil</keyword>
<evidence type="ECO:0000313" key="2">
    <source>
        <dbReference type="EMBL" id="MBB6118155.1"/>
    </source>
</evidence>
<evidence type="ECO:0000313" key="3">
    <source>
        <dbReference type="Proteomes" id="UP000536604"/>
    </source>
</evidence>
<dbReference type="EMBL" id="JACHJO010000001">
    <property type="protein sequence ID" value="MBB6118155.1"/>
    <property type="molecule type" value="Genomic_DNA"/>
</dbReference>
<accession>A0A841IN55</accession>
<dbReference type="GO" id="GO:0003677">
    <property type="term" value="F:DNA binding"/>
    <property type="evidence" value="ECO:0007669"/>
    <property type="project" value="InterPro"/>
</dbReference>
<keyword evidence="2" id="KW-0547">Nucleotide-binding</keyword>
<dbReference type="InterPro" id="IPR000212">
    <property type="entry name" value="DNA_helicase_UvrD/REP"/>
</dbReference>
<keyword evidence="3" id="KW-1185">Reference proteome</keyword>
<comment type="caution">
    <text evidence="2">The sequence shown here is derived from an EMBL/GenBank/DDBJ whole genome shotgun (WGS) entry which is preliminary data.</text>
</comment>
<name>A0A841IN55_9ACTN</name>
<reference evidence="2 3" key="1">
    <citation type="submission" date="2020-08" db="EMBL/GenBank/DDBJ databases">
        <title>Genomic Encyclopedia of Type Strains, Phase III (KMG-III): the genomes of soil and plant-associated and newly described type strains.</title>
        <authorList>
            <person name="Whitman W."/>
        </authorList>
    </citation>
    <scope>NUCLEOTIDE SEQUENCE [LARGE SCALE GENOMIC DNA]</scope>
    <source>
        <strain evidence="2 3">CECT 8712</strain>
    </source>
</reference>
<keyword evidence="2" id="KW-0347">Helicase</keyword>
<proteinExistence type="predicted"/>
<dbReference type="Gene3D" id="3.40.50.300">
    <property type="entry name" value="P-loop containing nucleotide triphosphate hydrolases"/>
    <property type="match status" value="2"/>
</dbReference>
<dbReference type="GO" id="GO:0005829">
    <property type="term" value="C:cytosol"/>
    <property type="evidence" value="ECO:0007669"/>
    <property type="project" value="TreeGrafter"/>
</dbReference>
<dbReference type="AlphaFoldDB" id="A0A841IN55"/>
<dbReference type="PANTHER" id="PTHR11070:SF45">
    <property type="entry name" value="DNA 3'-5' HELICASE"/>
    <property type="match status" value="1"/>
</dbReference>
<gene>
    <name evidence="2" type="ORF">FHS13_000083</name>
</gene>